<keyword evidence="9" id="KW-1185">Reference proteome</keyword>
<dbReference type="EMBL" id="CAWYQH010000079">
    <property type="protein sequence ID" value="CAK8680976.1"/>
    <property type="molecule type" value="Genomic_DNA"/>
</dbReference>
<keyword evidence="1 4" id="KW-0238">DNA-binding</keyword>
<dbReference type="Pfam" id="PF00046">
    <property type="entry name" value="Homeodomain"/>
    <property type="match status" value="1"/>
</dbReference>
<accession>A0ABP0FQP5</accession>
<evidence type="ECO:0000256" key="6">
    <source>
        <dbReference type="SAM" id="MobiDB-lite"/>
    </source>
</evidence>
<reference evidence="8 9" key="1">
    <citation type="submission" date="2024-02" db="EMBL/GenBank/DDBJ databases">
        <authorList>
            <person name="Daric V."/>
            <person name="Darras S."/>
        </authorList>
    </citation>
    <scope>NUCLEOTIDE SEQUENCE [LARGE SCALE GENOMIC DNA]</scope>
</reference>
<keyword evidence="3 4" id="KW-0539">Nucleus</keyword>
<proteinExistence type="predicted"/>
<evidence type="ECO:0000256" key="1">
    <source>
        <dbReference type="ARBA" id="ARBA00023125"/>
    </source>
</evidence>
<evidence type="ECO:0000256" key="3">
    <source>
        <dbReference type="ARBA" id="ARBA00023242"/>
    </source>
</evidence>
<keyword evidence="2 4" id="KW-0371">Homeobox</keyword>
<dbReference type="PANTHER" id="PTHR24327">
    <property type="entry name" value="HOMEOBOX PROTEIN"/>
    <property type="match status" value="1"/>
</dbReference>
<dbReference type="InterPro" id="IPR050460">
    <property type="entry name" value="Distal-less_Homeobox_TF"/>
</dbReference>
<name>A0ABP0FQP5_CLALP</name>
<evidence type="ECO:0000256" key="2">
    <source>
        <dbReference type="ARBA" id="ARBA00023155"/>
    </source>
</evidence>
<feature type="region of interest" description="Disordered" evidence="6">
    <location>
        <begin position="1"/>
        <end position="29"/>
    </location>
</feature>
<organism evidence="8 9">
    <name type="scientific">Clavelina lepadiformis</name>
    <name type="common">Light-bulb sea squirt</name>
    <name type="synonym">Ascidia lepadiformis</name>
    <dbReference type="NCBI Taxonomy" id="159417"/>
    <lineage>
        <taxon>Eukaryota</taxon>
        <taxon>Metazoa</taxon>
        <taxon>Chordata</taxon>
        <taxon>Tunicata</taxon>
        <taxon>Ascidiacea</taxon>
        <taxon>Aplousobranchia</taxon>
        <taxon>Clavelinidae</taxon>
        <taxon>Clavelina</taxon>
    </lineage>
</organism>
<evidence type="ECO:0000259" key="7">
    <source>
        <dbReference type="PROSITE" id="PS50071"/>
    </source>
</evidence>
<dbReference type="CDD" id="cd00086">
    <property type="entry name" value="homeodomain"/>
    <property type="match status" value="1"/>
</dbReference>
<dbReference type="Gene3D" id="1.10.10.60">
    <property type="entry name" value="Homeodomain-like"/>
    <property type="match status" value="1"/>
</dbReference>
<feature type="domain" description="Homeobox" evidence="7">
    <location>
        <begin position="263"/>
        <end position="323"/>
    </location>
</feature>
<dbReference type="InterPro" id="IPR001356">
    <property type="entry name" value="HD"/>
</dbReference>
<dbReference type="SMART" id="SM00389">
    <property type="entry name" value="HOX"/>
    <property type="match status" value="1"/>
</dbReference>
<dbReference type="Proteomes" id="UP001642483">
    <property type="component" value="Unassembled WGS sequence"/>
</dbReference>
<dbReference type="InterPro" id="IPR009057">
    <property type="entry name" value="Homeodomain-like_sf"/>
</dbReference>
<dbReference type="PROSITE" id="PS50071">
    <property type="entry name" value="HOMEOBOX_2"/>
    <property type="match status" value="1"/>
</dbReference>
<dbReference type="PANTHER" id="PTHR24327:SF41">
    <property type="entry name" value="BRAIN-SPECIFIC HOMEOBOX PROTEIN"/>
    <property type="match status" value="1"/>
</dbReference>
<dbReference type="SUPFAM" id="SSF46689">
    <property type="entry name" value="Homeodomain-like"/>
    <property type="match status" value="1"/>
</dbReference>
<feature type="DNA-binding region" description="Homeobox" evidence="4">
    <location>
        <begin position="265"/>
        <end position="324"/>
    </location>
</feature>
<evidence type="ECO:0000313" key="9">
    <source>
        <dbReference type="Proteomes" id="UP001642483"/>
    </source>
</evidence>
<evidence type="ECO:0000256" key="5">
    <source>
        <dbReference type="RuleBase" id="RU000682"/>
    </source>
</evidence>
<gene>
    <name evidence="8" type="ORF">CVLEPA_LOCUS11201</name>
</gene>
<evidence type="ECO:0000313" key="8">
    <source>
        <dbReference type="EMBL" id="CAK8680976.1"/>
    </source>
</evidence>
<evidence type="ECO:0000256" key="4">
    <source>
        <dbReference type="PROSITE-ProRule" id="PRU00108"/>
    </source>
</evidence>
<comment type="subcellular location">
    <subcellularLocation>
        <location evidence="4 5">Nucleus</location>
    </subcellularLocation>
</comment>
<protein>
    <recommendedName>
        <fullName evidence="7">Homeobox domain-containing protein</fullName>
    </recommendedName>
</protein>
<comment type="caution">
    <text evidence="8">The sequence shown here is derived from an EMBL/GenBank/DDBJ whole genome shotgun (WGS) entry which is preliminary data.</text>
</comment>
<sequence>MMSQKGTLFELPGNNAMNDQSSASLPSLPGAASMVASHSGSSMIVTSTSSSTCVMNNLTVGGVRSNFNYISNQGQGQRSAVTSTTGSASYNGAAVSNSTPGLQMVEQSIGIGGQPSSNSFFVPSAPPMFRPVPRRFTTNLIPTDTVTYVEMDSNGVPQILHHNPYLPPTTAMPPTYPANHQRFGNSMRASGQAWSRPSFVPWAAPTQFNNFPVIRAPTTAVRPLSPHYGGFCDGQTASVTSTGNSASSVQATPFSSAQANNLQHKWRKKTVYTRKQLRALQDAFGRDVYLAAAKKKELGEQIGLTERQVTVYFDNHRQKLKINT</sequence>